<evidence type="ECO:0000313" key="3">
    <source>
        <dbReference type="Proteomes" id="UP000198855"/>
    </source>
</evidence>
<reference evidence="3" key="1">
    <citation type="submission" date="2016-10" db="EMBL/GenBank/DDBJ databases">
        <authorList>
            <person name="Varghese N."/>
            <person name="Submissions S."/>
        </authorList>
    </citation>
    <scope>NUCLEOTIDE SEQUENCE [LARGE SCALE GENOMIC DNA]</scope>
    <source>
        <strain evidence="3">CGMCC 1.10784</strain>
    </source>
</reference>
<proteinExistence type="predicted"/>
<dbReference type="Proteomes" id="UP000198855">
    <property type="component" value="Unassembled WGS sequence"/>
</dbReference>
<name>A0A1I2HID9_9BACL</name>
<accession>A0A1I2HID9</accession>
<dbReference type="OrthoDB" id="2739603at2"/>
<keyword evidence="1" id="KW-0812">Transmembrane</keyword>
<evidence type="ECO:0000256" key="1">
    <source>
        <dbReference type="SAM" id="Phobius"/>
    </source>
</evidence>
<sequence length="142" mass="16436">MSLLRHGLLMWAVFILLFTLSTFGLELLEGNKIMTTEYYGWRNIGITFIFLILLFNIVPYLVSFLPVTLLANLWIRPLGVRLVIYMIAGGLYGLWMFQRLYGHWEGYLAEGYALNRNSSIILFGSAGILYGILDQYFKKYTD</sequence>
<gene>
    <name evidence="2" type="ORF">SAMN05216378_5821</name>
</gene>
<feature type="transmembrane region" description="Helical" evidence="1">
    <location>
        <begin position="118"/>
        <end position="137"/>
    </location>
</feature>
<dbReference type="RefSeq" id="WP_091190347.1">
    <property type="nucleotide sequence ID" value="NZ_FOMT01000007.1"/>
</dbReference>
<keyword evidence="1" id="KW-1133">Transmembrane helix</keyword>
<dbReference type="STRING" id="1045775.SAMN05216378_5821"/>
<keyword evidence="1" id="KW-0472">Membrane</keyword>
<protein>
    <submittedName>
        <fullName evidence="2">Uncharacterized protein</fullName>
    </submittedName>
</protein>
<feature type="transmembrane region" description="Helical" evidence="1">
    <location>
        <begin position="78"/>
        <end position="98"/>
    </location>
</feature>
<dbReference type="EMBL" id="FOMT01000007">
    <property type="protein sequence ID" value="SFF29173.1"/>
    <property type="molecule type" value="Genomic_DNA"/>
</dbReference>
<dbReference type="AlphaFoldDB" id="A0A1I2HID9"/>
<organism evidence="2 3">
    <name type="scientific">Paenibacillus catalpae</name>
    <dbReference type="NCBI Taxonomy" id="1045775"/>
    <lineage>
        <taxon>Bacteria</taxon>
        <taxon>Bacillati</taxon>
        <taxon>Bacillota</taxon>
        <taxon>Bacilli</taxon>
        <taxon>Bacillales</taxon>
        <taxon>Paenibacillaceae</taxon>
        <taxon>Paenibacillus</taxon>
    </lineage>
</organism>
<feature type="transmembrane region" description="Helical" evidence="1">
    <location>
        <begin position="48"/>
        <end position="71"/>
    </location>
</feature>
<keyword evidence="3" id="KW-1185">Reference proteome</keyword>
<evidence type="ECO:0000313" key="2">
    <source>
        <dbReference type="EMBL" id="SFF29173.1"/>
    </source>
</evidence>